<dbReference type="SUPFAM" id="SSF58104">
    <property type="entry name" value="Methyl-accepting chemotaxis protein (MCP) signaling domain"/>
    <property type="match status" value="1"/>
</dbReference>
<dbReference type="RefSeq" id="WP_105460463.1">
    <property type="nucleotide sequence ID" value="NZ_PVBU01000004.1"/>
</dbReference>
<dbReference type="Pfam" id="PF08447">
    <property type="entry name" value="PAS_3"/>
    <property type="match status" value="1"/>
</dbReference>
<accession>A0A314ZXQ7</accession>
<keyword evidence="1 3" id="KW-0807">Transducer</keyword>
<dbReference type="SMART" id="SM00091">
    <property type="entry name" value="PAS"/>
    <property type="match status" value="2"/>
</dbReference>
<dbReference type="PROSITE" id="PS50111">
    <property type="entry name" value="CHEMOTAXIS_TRANSDUC_2"/>
    <property type="match status" value="1"/>
</dbReference>
<dbReference type="Pfam" id="PF00015">
    <property type="entry name" value="MCPsignal"/>
    <property type="match status" value="1"/>
</dbReference>
<dbReference type="EMBL" id="PVBU01000004">
    <property type="protein sequence ID" value="PQV42896.1"/>
    <property type="molecule type" value="Genomic_DNA"/>
</dbReference>
<dbReference type="AlphaFoldDB" id="A0A314ZXQ7"/>
<dbReference type="PROSITE" id="PS50885">
    <property type="entry name" value="HAMP"/>
    <property type="match status" value="1"/>
</dbReference>
<dbReference type="InterPro" id="IPR004089">
    <property type="entry name" value="MCPsignal_dom"/>
</dbReference>
<protein>
    <submittedName>
        <fullName evidence="9">Methyl-accepting chemotaxis sensory transducer with Pas/Pac sensor</fullName>
    </submittedName>
    <submittedName>
        <fullName evidence="10">PAS domain S-box protein</fullName>
    </submittedName>
</protein>
<evidence type="ECO:0000313" key="11">
    <source>
        <dbReference type="Proteomes" id="UP000251060"/>
    </source>
</evidence>
<dbReference type="EMBL" id="RJJF01000012">
    <property type="protein sequence ID" value="RNI10437.1"/>
    <property type="molecule type" value="Genomic_DNA"/>
</dbReference>
<reference evidence="10 12" key="2">
    <citation type="submission" date="2018-10" db="EMBL/GenBank/DDBJ databases">
        <title>Cultivation of a novel Methanohalophilus strain from Kebrit Deep of the Red Sea and a genomic comparison of members of the genus Methanohalophilus.</title>
        <authorList>
            <person name="Guan Y."/>
            <person name="Ngugi D.K."/>
            <person name="Stingl U."/>
        </authorList>
    </citation>
    <scope>NUCLEOTIDE SEQUENCE [LARGE SCALE GENOMIC DNA]</scope>
    <source>
        <strain evidence="10 12">DSM 10369</strain>
    </source>
</reference>
<dbReference type="SMART" id="SM00086">
    <property type="entry name" value="PAC"/>
    <property type="match status" value="1"/>
</dbReference>
<dbReference type="InterPro" id="IPR035965">
    <property type="entry name" value="PAS-like_dom_sf"/>
</dbReference>
<evidence type="ECO:0000256" key="4">
    <source>
        <dbReference type="SAM" id="MobiDB-lite"/>
    </source>
</evidence>
<dbReference type="InterPro" id="IPR000700">
    <property type="entry name" value="PAS-assoc_C"/>
</dbReference>
<dbReference type="InterPro" id="IPR013655">
    <property type="entry name" value="PAS_fold_3"/>
</dbReference>
<dbReference type="SUPFAM" id="SSF55785">
    <property type="entry name" value="PYP-like sensor domain (PAS domain)"/>
    <property type="match status" value="2"/>
</dbReference>
<dbReference type="Pfam" id="PF00672">
    <property type="entry name" value="HAMP"/>
    <property type="match status" value="1"/>
</dbReference>
<dbReference type="SMART" id="SM00283">
    <property type="entry name" value="MA"/>
    <property type="match status" value="1"/>
</dbReference>
<dbReference type="Proteomes" id="UP000251060">
    <property type="component" value="Unassembled WGS sequence"/>
</dbReference>
<dbReference type="PROSITE" id="PS50113">
    <property type="entry name" value="PAC"/>
    <property type="match status" value="2"/>
</dbReference>
<gene>
    <name evidence="9" type="ORF">B0H22_104153</name>
    <name evidence="10" type="ORF">EDD83_03490</name>
</gene>
<comment type="similarity">
    <text evidence="2">Belongs to the methyl-accepting chemotaxis (MCP) protein family.</text>
</comment>
<reference evidence="9 11" key="1">
    <citation type="submission" date="2018-02" db="EMBL/GenBank/DDBJ databases">
        <title>Subsurface microbial communities from deep shales in Ohio and West Virginia, USA.</title>
        <authorList>
            <person name="Wrighton K."/>
        </authorList>
    </citation>
    <scope>NUCLEOTIDE SEQUENCE [LARGE SCALE GENOMIC DNA]</scope>
    <source>
        <strain evidence="9 11">DSM 10369</strain>
    </source>
</reference>
<proteinExistence type="inferred from homology"/>
<evidence type="ECO:0000259" key="7">
    <source>
        <dbReference type="PROSITE" id="PS50113"/>
    </source>
</evidence>
<dbReference type="InterPro" id="IPR001610">
    <property type="entry name" value="PAC"/>
</dbReference>
<feature type="domain" description="PAS" evidence="6">
    <location>
        <begin position="24"/>
        <end position="98"/>
    </location>
</feature>
<evidence type="ECO:0000259" key="8">
    <source>
        <dbReference type="PROSITE" id="PS50885"/>
    </source>
</evidence>
<feature type="domain" description="PAC" evidence="7">
    <location>
        <begin position="221"/>
        <end position="274"/>
    </location>
</feature>
<feature type="compositionally biased region" description="Low complexity" evidence="4">
    <location>
        <begin position="585"/>
        <end position="610"/>
    </location>
</feature>
<dbReference type="Proteomes" id="UP000273978">
    <property type="component" value="Unassembled WGS sequence"/>
</dbReference>
<sequence>MGDIETIPENDMQIGTDDKEMAQKEKEIAGLIDNLPVTVFRCDIKSSWAIYYIGQSVKELTGYSKMEFLNEKLTWSDLVLSEDVSTIDEAIDEAIKKNTPYSVDYRIKTKDDEIIYIQEKGKIIRNDSGEPIYIDGVFLDITQHVKAEEESRKMIVQSIPQPSLALFTDKDGKIKYINDYFLEKCKYNNANEAFGASPADIVEGVDKTIVDSVLESGEGIYNKERWLKLSMRDLELFTVTSAIPIKDNNGDIVGVLNIMTDLTEVKQKEKEVENLLDYTNNCLKDLGEGIRMVGEGNLDAKLEKTKDDDFGKTFDEFNAFVENLRGIVQDILSDMGSTIEEVKQSKEAVNQMNAGMEQISTAAEQIATGSENLSRHANTSASDVKASAQIFNELSDSATESAKYSKEAVQKSEVTKELQSNAMEDLNNIVNEIEQLAGIVTSLDGAVNNIGKVTDKIQSIADQTNLLALNAAIEAARAGEHGRGFAVVADEVRKLAEESRSSTDEINEIVGDVQKETEKVTEAINRAKEEAKGGSKDIEEALGKAGEIAEMVEKINGMLGELNQKSEDGLEKIESIDENIGEVASTAEENAASSEETSAAIEEQTAAAQQVSTSINNVDDLANKTQDMMKKNFKFSNN</sequence>
<dbReference type="PROSITE" id="PS50112">
    <property type="entry name" value="PAS"/>
    <property type="match status" value="1"/>
</dbReference>
<dbReference type="GO" id="GO:0016020">
    <property type="term" value="C:membrane"/>
    <property type="evidence" value="ECO:0007669"/>
    <property type="project" value="InterPro"/>
</dbReference>
<dbReference type="Gene3D" id="3.30.450.20">
    <property type="entry name" value="PAS domain"/>
    <property type="match status" value="2"/>
</dbReference>
<dbReference type="CDD" id="cd06225">
    <property type="entry name" value="HAMP"/>
    <property type="match status" value="1"/>
</dbReference>
<dbReference type="Pfam" id="PF13426">
    <property type="entry name" value="PAS_9"/>
    <property type="match status" value="1"/>
</dbReference>
<feature type="region of interest" description="Disordered" evidence="4">
    <location>
        <begin position="585"/>
        <end position="611"/>
    </location>
</feature>
<dbReference type="SMART" id="SM00304">
    <property type="entry name" value="HAMP"/>
    <property type="match status" value="2"/>
</dbReference>
<evidence type="ECO:0000313" key="12">
    <source>
        <dbReference type="Proteomes" id="UP000273978"/>
    </source>
</evidence>
<evidence type="ECO:0000256" key="3">
    <source>
        <dbReference type="PROSITE-ProRule" id="PRU00284"/>
    </source>
</evidence>
<dbReference type="PANTHER" id="PTHR32089:SF112">
    <property type="entry name" value="LYSOZYME-LIKE PROTEIN-RELATED"/>
    <property type="match status" value="1"/>
</dbReference>
<evidence type="ECO:0000259" key="5">
    <source>
        <dbReference type="PROSITE" id="PS50111"/>
    </source>
</evidence>
<evidence type="ECO:0000256" key="1">
    <source>
        <dbReference type="ARBA" id="ARBA00023224"/>
    </source>
</evidence>
<feature type="domain" description="Methyl-accepting transducer" evidence="5">
    <location>
        <begin position="355"/>
        <end position="605"/>
    </location>
</feature>
<dbReference type="NCBIfam" id="TIGR00229">
    <property type="entry name" value="sensory_box"/>
    <property type="match status" value="1"/>
</dbReference>
<evidence type="ECO:0000313" key="10">
    <source>
        <dbReference type="EMBL" id="RNI10437.1"/>
    </source>
</evidence>
<evidence type="ECO:0000313" key="9">
    <source>
        <dbReference type="EMBL" id="PQV42896.1"/>
    </source>
</evidence>
<dbReference type="InterPro" id="IPR003660">
    <property type="entry name" value="HAMP_dom"/>
</dbReference>
<dbReference type="PANTHER" id="PTHR32089">
    <property type="entry name" value="METHYL-ACCEPTING CHEMOTAXIS PROTEIN MCPB"/>
    <property type="match status" value="1"/>
</dbReference>
<name>A0A314ZXQ7_9EURY</name>
<dbReference type="Gene3D" id="1.10.287.950">
    <property type="entry name" value="Methyl-accepting chemotaxis protein"/>
    <property type="match status" value="1"/>
</dbReference>
<dbReference type="GO" id="GO:0007165">
    <property type="term" value="P:signal transduction"/>
    <property type="evidence" value="ECO:0007669"/>
    <property type="project" value="UniProtKB-KW"/>
</dbReference>
<dbReference type="InterPro" id="IPR000014">
    <property type="entry name" value="PAS"/>
</dbReference>
<evidence type="ECO:0000259" key="6">
    <source>
        <dbReference type="PROSITE" id="PS50112"/>
    </source>
</evidence>
<dbReference type="CDD" id="cd00130">
    <property type="entry name" value="PAS"/>
    <property type="match status" value="1"/>
</dbReference>
<dbReference type="CDD" id="cd11386">
    <property type="entry name" value="MCP_signal"/>
    <property type="match status" value="1"/>
</dbReference>
<feature type="domain" description="PAC" evidence="7">
    <location>
        <begin position="101"/>
        <end position="153"/>
    </location>
</feature>
<organism evidence="9 11">
    <name type="scientific">Methanohalophilus euhalobius</name>
    <dbReference type="NCBI Taxonomy" id="51203"/>
    <lineage>
        <taxon>Archaea</taxon>
        <taxon>Methanobacteriati</taxon>
        <taxon>Methanobacteriota</taxon>
        <taxon>Stenosarchaea group</taxon>
        <taxon>Methanomicrobia</taxon>
        <taxon>Methanosarcinales</taxon>
        <taxon>Methanosarcinaceae</taxon>
        <taxon>Methanohalophilus</taxon>
    </lineage>
</organism>
<evidence type="ECO:0000256" key="2">
    <source>
        <dbReference type="ARBA" id="ARBA00029447"/>
    </source>
</evidence>
<feature type="domain" description="HAMP" evidence="8">
    <location>
        <begin position="283"/>
        <end position="329"/>
    </location>
</feature>
<comment type="caution">
    <text evidence="9">The sequence shown here is derived from an EMBL/GenBank/DDBJ whole genome shotgun (WGS) entry which is preliminary data.</text>
</comment>